<evidence type="ECO:0000313" key="3">
    <source>
        <dbReference type="Proteomes" id="UP000186777"/>
    </source>
</evidence>
<comment type="caution">
    <text evidence="2">The sequence shown here is derived from an EMBL/GenBank/DDBJ whole genome shotgun (WGS) entry which is preliminary data.</text>
</comment>
<dbReference type="Gene3D" id="3.40.220.10">
    <property type="entry name" value="Leucine Aminopeptidase, subunit E, domain 1"/>
    <property type="match status" value="1"/>
</dbReference>
<dbReference type="InterPro" id="IPR002589">
    <property type="entry name" value="Macro_dom"/>
</dbReference>
<dbReference type="NCBIfam" id="NF001664">
    <property type="entry name" value="PRK00431.1-6"/>
    <property type="match status" value="1"/>
</dbReference>
<dbReference type="PROSITE" id="PS51154">
    <property type="entry name" value="MACRO"/>
    <property type="match status" value="1"/>
</dbReference>
<name>A0A1Q6R2G5_9FIRM</name>
<dbReference type="PANTHER" id="PTHR11106:SF27">
    <property type="entry name" value="MACRO DOMAIN-CONTAINING PROTEIN"/>
    <property type="match status" value="1"/>
</dbReference>
<dbReference type="STRING" id="626940.BHW43_09515"/>
<dbReference type="RefSeq" id="WP_368483921.1">
    <property type="nucleotide sequence ID" value="NZ_MNTG01000044.1"/>
</dbReference>
<dbReference type="SUPFAM" id="SSF52949">
    <property type="entry name" value="Macro domain-like"/>
    <property type="match status" value="1"/>
</dbReference>
<dbReference type="SMART" id="SM00506">
    <property type="entry name" value="A1pp"/>
    <property type="match status" value="1"/>
</dbReference>
<protein>
    <submittedName>
        <fullName evidence="2">O-acetyl-ADP-ribose deacetylase</fullName>
    </submittedName>
</protein>
<reference evidence="2 3" key="1">
    <citation type="journal article" date="2016" name="Nat. Biotechnol.">
        <title>Measurement of bacterial replication rates in microbial communities.</title>
        <authorList>
            <person name="Brown C.T."/>
            <person name="Olm M.R."/>
            <person name="Thomas B.C."/>
            <person name="Banfield J.F."/>
        </authorList>
    </citation>
    <scope>NUCLEOTIDE SEQUENCE [LARGE SCALE GENOMIC DNA]</scope>
    <source>
        <strain evidence="2">46_33</strain>
    </source>
</reference>
<dbReference type="InterPro" id="IPR043472">
    <property type="entry name" value="Macro_dom-like"/>
</dbReference>
<dbReference type="Pfam" id="PF01661">
    <property type="entry name" value="Macro"/>
    <property type="match status" value="1"/>
</dbReference>
<feature type="domain" description="Macro" evidence="1">
    <location>
        <begin position="5"/>
        <end position="184"/>
    </location>
</feature>
<dbReference type="PANTHER" id="PTHR11106">
    <property type="entry name" value="GANGLIOSIDE INDUCED DIFFERENTIATION ASSOCIATED PROTEIN 2-RELATED"/>
    <property type="match status" value="1"/>
</dbReference>
<dbReference type="CDD" id="cd02908">
    <property type="entry name" value="Macro_OAADPr_deacetylase"/>
    <property type="match status" value="1"/>
</dbReference>
<sequence length="189" mass="20211">MIKELLADAQKNKAQNAISVWRGDITTLDCDAIVNAANSTLLGGGGVDGAIHNTAGPQLLEECKTLGGCTTGAAKITYGYNLPASYIIHTVGPIYNGKVEQRLELADCYKNSLDLARKHHLHSIAFPAISTGAYAYPVDEAARIALLTCTEWINANADYGMSVVLTCFNSGVYNAYQELVKKAQNGELD</sequence>
<accession>A0A1Q6R2G5</accession>
<proteinExistence type="predicted"/>
<dbReference type="Proteomes" id="UP000186777">
    <property type="component" value="Unassembled WGS sequence"/>
</dbReference>
<gene>
    <name evidence="2" type="ORF">BHW43_09515</name>
</gene>
<organism evidence="2 3">
    <name type="scientific">Phascolarctobacterium succinatutens</name>
    <dbReference type="NCBI Taxonomy" id="626940"/>
    <lineage>
        <taxon>Bacteria</taxon>
        <taxon>Bacillati</taxon>
        <taxon>Bacillota</taxon>
        <taxon>Negativicutes</taxon>
        <taxon>Acidaminococcales</taxon>
        <taxon>Acidaminococcaceae</taxon>
        <taxon>Phascolarctobacterium</taxon>
    </lineage>
</organism>
<dbReference type="EMBL" id="MNTG01000044">
    <property type="protein sequence ID" value="OLA36582.1"/>
    <property type="molecule type" value="Genomic_DNA"/>
</dbReference>
<evidence type="ECO:0000259" key="1">
    <source>
        <dbReference type="PROSITE" id="PS51154"/>
    </source>
</evidence>
<evidence type="ECO:0000313" key="2">
    <source>
        <dbReference type="EMBL" id="OLA36582.1"/>
    </source>
</evidence>
<dbReference type="AlphaFoldDB" id="A0A1Q6R2G5"/>